<dbReference type="Proteomes" id="UP000323506">
    <property type="component" value="Chromosome D07"/>
</dbReference>
<organism evidence="2 3">
    <name type="scientific">Gossypium darwinii</name>
    <name type="common">Darwin's cotton</name>
    <name type="synonym">Gossypium barbadense var. darwinii</name>
    <dbReference type="NCBI Taxonomy" id="34276"/>
    <lineage>
        <taxon>Eukaryota</taxon>
        <taxon>Viridiplantae</taxon>
        <taxon>Streptophyta</taxon>
        <taxon>Embryophyta</taxon>
        <taxon>Tracheophyta</taxon>
        <taxon>Spermatophyta</taxon>
        <taxon>Magnoliopsida</taxon>
        <taxon>eudicotyledons</taxon>
        <taxon>Gunneridae</taxon>
        <taxon>Pentapetalae</taxon>
        <taxon>rosids</taxon>
        <taxon>malvids</taxon>
        <taxon>Malvales</taxon>
        <taxon>Malvaceae</taxon>
        <taxon>Malvoideae</taxon>
        <taxon>Gossypium</taxon>
    </lineage>
</organism>
<gene>
    <name evidence="2" type="ORF">ES288_D07G138000v1</name>
</gene>
<evidence type="ECO:0000256" key="1">
    <source>
        <dbReference type="SAM" id="Phobius"/>
    </source>
</evidence>
<feature type="transmembrane region" description="Helical" evidence="1">
    <location>
        <begin position="20"/>
        <end position="44"/>
    </location>
</feature>
<keyword evidence="1" id="KW-0472">Membrane</keyword>
<accession>A0A5D2BVN7</accession>
<dbReference type="EMBL" id="CM017707">
    <property type="protein sequence ID" value="TYG61317.1"/>
    <property type="molecule type" value="Genomic_DNA"/>
</dbReference>
<evidence type="ECO:0000313" key="3">
    <source>
        <dbReference type="Proteomes" id="UP000323506"/>
    </source>
</evidence>
<proteinExistence type="predicted"/>
<name>A0A5D2BVN7_GOSDA</name>
<protein>
    <submittedName>
        <fullName evidence="2">Uncharacterized protein</fullName>
    </submittedName>
</protein>
<keyword evidence="1" id="KW-1133">Transmembrane helix</keyword>
<reference evidence="2 3" key="1">
    <citation type="submission" date="2019-06" db="EMBL/GenBank/DDBJ databases">
        <title>WGS assembly of Gossypium darwinii.</title>
        <authorList>
            <person name="Chen Z.J."/>
            <person name="Sreedasyam A."/>
            <person name="Ando A."/>
            <person name="Song Q."/>
            <person name="De L."/>
            <person name="Hulse-Kemp A."/>
            <person name="Ding M."/>
            <person name="Ye W."/>
            <person name="Kirkbride R."/>
            <person name="Jenkins J."/>
            <person name="Plott C."/>
            <person name="Lovell J."/>
            <person name="Lin Y.-M."/>
            <person name="Vaughn R."/>
            <person name="Liu B."/>
            <person name="Li W."/>
            <person name="Simpson S."/>
            <person name="Scheffler B."/>
            <person name="Saski C."/>
            <person name="Grover C."/>
            <person name="Hu G."/>
            <person name="Conover J."/>
            <person name="Carlson J."/>
            <person name="Shu S."/>
            <person name="Boston L."/>
            <person name="Williams M."/>
            <person name="Peterson D."/>
            <person name="Mcgee K."/>
            <person name="Jones D."/>
            <person name="Wendel J."/>
            <person name="Stelly D."/>
            <person name="Grimwood J."/>
            <person name="Schmutz J."/>
        </authorList>
    </citation>
    <scope>NUCLEOTIDE SEQUENCE [LARGE SCALE GENOMIC DNA]</scope>
    <source>
        <strain evidence="2">1808015.09</strain>
    </source>
</reference>
<keyword evidence="3" id="KW-1185">Reference proteome</keyword>
<evidence type="ECO:0000313" key="2">
    <source>
        <dbReference type="EMBL" id="TYG61317.1"/>
    </source>
</evidence>
<dbReference type="AlphaFoldDB" id="A0A5D2BVN7"/>
<keyword evidence="1" id="KW-0812">Transmembrane</keyword>
<sequence length="110" mass="13160">MLKNKRRENVEEHRLRFECLILRIYTLGFVVFFTLILLFYCLGILEFKKLYFSCLGLSVFDCFIHLPGGFHWFHRSSTVSLFFIPLKVQNSCFIYLRCFHYQCNGLNGLD</sequence>